<evidence type="ECO:0000313" key="1">
    <source>
        <dbReference type="EMBL" id="MBB6468004.1"/>
    </source>
</evidence>
<dbReference type="RefSeq" id="WP_184770357.1">
    <property type="nucleotide sequence ID" value="NZ_JACHGI010000007.1"/>
</dbReference>
<dbReference type="Proteomes" id="UP000532373">
    <property type="component" value="Unassembled WGS sequence"/>
</dbReference>
<dbReference type="SUPFAM" id="SSF53822">
    <property type="entry name" value="Periplasmic binding protein-like I"/>
    <property type="match status" value="1"/>
</dbReference>
<organism evidence="1 2">
    <name type="scientific">Aminobacter carboxidus</name>
    <dbReference type="NCBI Taxonomy" id="376165"/>
    <lineage>
        <taxon>Bacteria</taxon>
        <taxon>Pseudomonadati</taxon>
        <taxon>Pseudomonadota</taxon>
        <taxon>Alphaproteobacteria</taxon>
        <taxon>Hyphomicrobiales</taxon>
        <taxon>Phyllobacteriaceae</taxon>
        <taxon>Aminobacter</taxon>
    </lineage>
</organism>
<protein>
    <submittedName>
        <fullName evidence="1">Urea transport system substrate-binding protein</fullName>
    </submittedName>
</protein>
<dbReference type="PANTHER" id="PTHR47628:SF1">
    <property type="entry name" value="ALIPHATIC AMIDASE EXPRESSION-REGULATING PROTEIN"/>
    <property type="match status" value="1"/>
</dbReference>
<reference evidence="1 2" key="1">
    <citation type="submission" date="2020-08" db="EMBL/GenBank/DDBJ databases">
        <title>Genomic Encyclopedia of Type Strains, Phase IV (KMG-IV): sequencing the most valuable type-strain genomes for metagenomic binning, comparative biology and taxonomic classification.</title>
        <authorList>
            <person name="Goeker M."/>
        </authorList>
    </citation>
    <scope>NUCLEOTIDE SEQUENCE [LARGE SCALE GENOMIC DNA]</scope>
    <source>
        <strain evidence="1 2">DSM 17454</strain>
    </source>
</reference>
<sequence>MQVLRPQTSGNVDRVLDCHGNKVVLISRRRVFSLTAGCATFLAAPYLSLRQSRASDAIELPEVRGGGKIRIGLLWSLTGHLSVIEKPSRDVALYWIDEVNKSGGVGGYQIEPVIMDAKSDLKTYRSAIMTLMRDEHVLATFGGYLSVSRRAVMPLVTENRGVFYYPTCYEGRECWQHIVCTGPLPNQHSLDLIPYMVRNYGPSAYFVGSNYIWARESSRNAIEWLTQAGGQLLGEKYVPLGQDNFDVICKDIKNKRPDWIFSTVVSDSDIFFRKEYARQGLSSDRVPIASLTTSELEVKKLGVSYGEGHILSAPYFQSLGGATNAQFVDRFLGSRFGESGVTHFNMEETYLAFLYFKKSVERVLQENGHVPLTPENVRAFSGGLHLSNEESPEGEVHLDPDNLNSWLKPKIGRFNGLGQIELLWQSSEKVSPKPYLLYPERGVCLSDGLHLPNGTIVKAAS</sequence>
<comment type="caution">
    <text evidence="1">The sequence shown here is derived from an EMBL/GenBank/DDBJ whole genome shotgun (WGS) entry which is preliminary data.</text>
</comment>
<gene>
    <name evidence="1" type="ORF">HNQ96_003887</name>
</gene>
<name>A0A8E1WI39_9HYPH</name>
<dbReference type="GO" id="GO:0033218">
    <property type="term" value="F:amide binding"/>
    <property type="evidence" value="ECO:0007669"/>
    <property type="project" value="InterPro"/>
</dbReference>
<accession>A0A8E1WI39</accession>
<dbReference type="Gene3D" id="3.40.50.2300">
    <property type="match status" value="2"/>
</dbReference>
<evidence type="ECO:0000313" key="2">
    <source>
        <dbReference type="Proteomes" id="UP000532373"/>
    </source>
</evidence>
<dbReference type="AlphaFoldDB" id="A0A8E1WI39"/>
<dbReference type="CDD" id="cd06357">
    <property type="entry name" value="PBP1_AmiC"/>
    <property type="match status" value="1"/>
</dbReference>
<dbReference type="EMBL" id="JACHGI010000007">
    <property type="protein sequence ID" value="MBB6468004.1"/>
    <property type="molecule type" value="Genomic_DNA"/>
</dbReference>
<dbReference type="PANTHER" id="PTHR47628">
    <property type="match status" value="1"/>
</dbReference>
<dbReference type="InterPro" id="IPR039570">
    <property type="entry name" value="AmiC_PBP1"/>
</dbReference>
<dbReference type="Pfam" id="PF13433">
    <property type="entry name" value="Peripla_BP_5"/>
    <property type="match status" value="1"/>
</dbReference>
<dbReference type="InterPro" id="IPR028082">
    <property type="entry name" value="Peripla_BP_I"/>
</dbReference>
<proteinExistence type="predicted"/>